<dbReference type="Proteomes" id="UP000641025">
    <property type="component" value="Unassembled WGS sequence"/>
</dbReference>
<dbReference type="InterPro" id="IPR036280">
    <property type="entry name" value="Multihaem_cyt_sf"/>
</dbReference>
<reference evidence="1 2" key="1">
    <citation type="submission" date="2020-12" db="EMBL/GenBank/DDBJ databases">
        <title>Geomonas sp. Red259, isolated from paddy soil.</title>
        <authorList>
            <person name="Xu Z."/>
            <person name="Zhang Z."/>
            <person name="Masuda Y."/>
            <person name="Itoh H."/>
            <person name="Senoo K."/>
        </authorList>
    </citation>
    <scope>NUCLEOTIDE SEQUENCE [LARGE SCALE GENOMIC DNA]</scope>
    <source>
        <strain evidence="1 2">Red259</strain>
    </source>
</reference>
<dbReference type="SUPFAM" id="SSF48695">
    <property type="entry name" value="Multiheme cytochromes"/>
    <property type="match status" value="1"/>
</dbReference>
<protein>
    <recommendedName>
        <fullName evidence="3">Cytochrome C</fullName>
    </recommendedName>
</protein>
<comment type="caution">
    <text evidence="1">The sequence shown here is derived from an EMBL/GenBank/DDBJ whole genome shotgun (WGS) entry which is preliminary data.</text>
</comment>
<organism evidence="1 2">
    <name type="scientific">Geomonas propionica</name>
    <dbReference type="NCBI Taxonomy" id="2798582"/>
    <lineage>
        <taxon>Bacteria</taxon>
        <taxon>Pseudomonadati</taxon>
        <taxon>Thermodesulfobacteriota</taxon>
        <taxon>Desulfuromonadia</taxon>
        <taxon>Geobacterales</taxon>
        <taxon>Geobacteraceae</taxon>
        <taxon>Geomonas</taxon>
    </lineage>
</organism>
<keyword evidence="2" id="KW-1185">Reference proteome</keyword>
<sequence length="68" mass="7160">PHYAAAAAAMYAKAGYHFPGRNYDLGATHSNLGNTNAKGPCVSCHRNSTYDHSFRSGVSTLCTTCHGA</sequence>
<gene>
    <name evidence="1" type="ORF">JFN90_22115</name>
</gene>
<proteinExistence type="predicted"/>
<evidence type="ECO:0000313" key="1">
    <source>
        <dbReference type="EMBL" id="MBJ6802831.1"/>
    </source>
</evidence>
<evidence type="ECO:0008006" key="3">
    <source>
        <dbReference type="Google" id="ProtNLM"/>
    </source>
</evidence>
<feature type="non-terminal residue" evidence="1">
    <location>
        <position position="68"/>
    </location>
</feature>
<name>A0ABS0YXY0_9BACT</name>
<evidence type="ECO:0000313" key="2">
    <source>
        <dbReference type="Proteomes" id="UP000641025"/>
    </source>
</evidence>
<feature type="non-terminal residue" evidence="1">
    <location>
        <position position="1"/>
    </location>
</feature>
<accession>A0ABS0YXY0</accession>
<dbReference type="EMBL" id="JAEMHK010000054">
    <property type="protein sequence ID" value="MBJ6802831.1"/>
    <property type="molecule type" value="Genomic_DNA"/>
</dbReference>